<dbReference type="Proteomes" id="UP000013243">
    <property type="component" value="Plasmid unnamed1"/>
</dbReference>
<evidence type="ECO:0000256" key="14">
    <source>
        <dbReference type="SAM" id="Phobius"/>
    </source>
</evidence>
<dbReference type="SMART" id="SM00387">
    <property type="entry name" value="HATPase_c"/>
    <property type="match status" value="1"/>
</dbReference>
<dbReference type="KEGG" id="rmb:K529_020190"/>
<proteinExistence type="predicted"/>
<comment type="catalytic activity">
    <reaction evidence="1">
        <text>ATP + protein L-histidine = ADP + protein N-phospho-L-histidine.</text>
        <dbReference type="EC" id="2.7.13.3"/>
    </reaction>
</comment>
<dbReference type="InterPro" id="IPR000014">
    <property type="entry name" value="PAS"/>
</dbReference>
<dbReference type="SMART" id="SM00388">
    <property type="entry name" value="HisKA"/>
    <property type="match status" value="1"/>
</dbReference>
<dbReference type="RefSeq" id="WP_005612903.1">
    <property type="nucleotide sequence ID" value="NZ_CP015231.1"/>
</dbReference>
<dbReference type="GO" id="GO:0030295">
    <property type="term" value="F:protein kinase activator activity"/>
    <property type="evidence" value="ECO:0007669"/>
    <property type="project" value="TreeGrafter"/>
</dbReference>
<dbReference type="InterPro" id="IPR036890">
    <property type="entry name" value="HATPase_C_sf"/>
</dbReference>
<dbReference type="AlphaFoldDB" id="A0A1B1A978"/>
<keyword evidence="10" id="KW-0067">ATP-binding</keyword>
<evidence type="ECO:0000256" key="7">
    <source>
        <dbReference type="ARBA" id="ARBA00022692"/>
    </source>
</evidence>
<evidence type="ECO:0000256" key="13">
    <source>
        <dbReference type="ARBA" id="ARBA00023136"/>
    </source>
</evidence>
<keyword evidence="8" id="KW-0547">Nucleotide-binding</keyword>
<evidence type="ECO:0000259" key="15">
    <source>
        <dbReference type="PROSITE" id="PS50109"/>
    </source>
</evidence>
<dbReference type="Pfam" id="PF13426">
    <property type="entry name" value="PAS_9"/>
    <property type="match status" value="1"/>
</dbReference>
<evidence type="ECO:0000256" key="9">
    <source>
        <dbReference type="ARBA" id="ARBA00022777"/>
    </source>
</evidence>
<dbReference type="Pfam" id="PF00512">
    <property type="entry name" value="HisKA"/>
    <property type="match status" value="1"/>
</dbReference>
<dbReference type="InterPro" id="IPR004358">
    <property type="entry name" value="Sig_transdc_His_kin-like_C"/>
</dbReference>
<dbReference type="InterPro" id="IPR003594">
    <property type="entry name" value="HATPase_dom"/>
</dbReference>
<dbReference type="SUPFAM" id="SSF47384">
    <property type="entry name" value="Homodimeric domain of signal transducing histidine kinase"/>
    <property type="match status" value="1"/>
</dbReference>
<evidence type="ECO:0000256" key="3">
    <source>
        <dbReference type="ARBA" id="ARBA00012438"/>
    </source>
</evidence>
<feature type="domain" description="PAS" evidence="16">
    <location>
        <begin position="395"/>
        <end position="443"/>
    </location>
</feature>
<reference evidence="17 18" key="1">
    <citation type="journal article" date="2016" name="ISME J.">
        <title>Global occurrence and heterogeneity of the Roseobacter-clade species Ruegeria mobilis.</title>
        <authorList>
            <person name="Sonnenschein E."/>
            <person name="Gram L."/>
        </authorList>
    </citation>
    <scope>NUCLEOTIDE SEQUENCE [LARGE SCALE GENOMIC DNA]</scope>
    <source>
        <strain evidence="17 18">F1926</strain>
        <plasmid evidence="17 18">unnamed1</plasmid>
    </source>
</reference>
<evidence type="ECO:0000256" key="10">
    <source>
        <dbReference type="ARBA" id="ARBA00022840"/>
    </source>
</evidence>
<evidence type="ECO:0000256" key="11">
    <source>
        <dbReference type="ARBA" id="ARBA00022989"/>
    </source>
</evidence>
<evidence type="ECO:0000256" key="6">
    <source>
        <dbReference type="ARBA" id="ARBA00022679"/>
    </source>
</evidence>
<feature type="domain" description="Histidine kinase" evidence="15">
    <location>
        <begin position="538"/>
        <end position="749"/>
    </location>
</feature>
<keyword evidence="12" id="KW-0902">Two-component regulatory system</keyword>
<sequence length="756" mass="83275">MSPQGLSIKLKVALVVCLVSGVSFGVFFFLNYNDTVARIHAHSEQLLKRDHKTHARYVLDTLTTMRQDSETLVGFPPISGIFRTRASVDQTDPLDGSSLEDWRSRLETLFTSVLENRSGYSQIRLILSENNWSEFARVNLVDGALTVVPQSELQEKGNEPYIRALQGATTDELLFSSVTRNRENGQAVGPPTLRSTKRLIDEKGETVGAIVINARIANLLTIPDHPDEIGRTYYAITNHINPAFPLTAEDRSFTILPEGMSKPIDQHALAGLPAERLIELEEGRGAFVSTLEITDAHVPFSFRIATDVDMGALYATARTELWRNLGRALLLTVLASVLGYVFTDRLLTPLQALVKNIKLNTGPRLSPIKSNAKGHDEIALIAQNFTQLTNGLIRETQRLDMVLSNVTEGVITLLEDGVVEDSNPAACRILGRNAPELNGVSLLSLLGFDVEETALILSEAKAAHDTGVPVQREINSARADGKPMVLNLSLRHASYIEGNRFVAMIRDVTARAAATEQSAALISALRRSNAELDQFAYVASHDLKAPLRVINNAVSWLEEDLEPYLTDDTRESMNLLQSRASRMERLLNDLLHHSRIGRVAEPDAKVTGEQLAKGIVELLEIPGGITVSFSDAFLGVSVRKLPLETILINLIGNSIKHHDRKEGRIRVDVETGDSFLRFSVEDDGPGIDPIYHERIFEIFQTLKSRDQLESSGMGLAIVKKHIEVAGGEISVTSDGKRGTTFEFLWPVSVPQQDKAA</sequence>
<dbReference type="Gene3D" id="3.30.565.10">
    <property type="entry name" value="Histidine kinase-like ATPase, C-terminal domain"/>
    <property type="match status" value="1"/>
</dbReference>
<evidence type="ECO:0000256" key="1">
    <source>
        <dbReference type="ARBA" id="ARBA00000085"/>
    </source>
</evidence>
<evidence type="ECO:0000313" key="18">
    <source>
        <dbReference type="Proteomes" id="UP000013243"/>
    </source>
</evidence>
<keyword evidence="11 14" id="KW-1133">Transmembrane helix</keyword>
<dbReference type="SMART" id="SM00091">
    <property type="entry name" value="PAS"/>
    <property type="match status" value="1"/>
</dbReference>
<dbReference type="CDD" id="cd00130">
    <property type="entry name" value="PAS"/>
    <property type="match status" value="1"/>
</dbReference>
<keyword evidence="5" id="KW-0597">Phosphoprotein</keyword>
<evidence type="ECO:0000313" key="17">
    <source>
        <dbReference type="EMBL" id="ANP43078.1"/>
    </source>
</evidence>
<evidence type="ECO:0000259" key="16">
    <source>
        <dbReference type="PROSITE" id="PS50112"/>
    </source>
</evidence>
<dbReference type="InterPro" id="IPR005467">
    <property type="entry name" value="His_kinase_dom"/>
</dbReference>
<gene>
    <name evidence="17" type="ORF">K529_020190</name>
</gene>
<dbReference type="CDD" id="cd00075">
    <property type="entry name" value="HATPase"/>
    <property type="match status" value="1"/>
</dbReference>
<dbReference type="GO" id="GO:0000156">
    <property type="term" value="F:phosphorelay response regulator activity"/>
    <property type="evidence" value="ECO:0007669"/>
    <property type="project" value="TreeGrafter"/>
</dbReference>
<keyword evidence="9 17" id="KW-0418">Kinase</keyword>
<dbReference type="InterPro" id="IPR050351">
    <property type="entry name" value="BphY/WalK/GraS-like"/>
</dbReference>
<keyword evidence="13 14" id="KW-0472">Membrane</keyword>
<dbReference type="Gene3D" id="1.10.287.130">
    <property type="match status" value="1"/>
</dbReference>
<dbReference type="CDD" id="cd00082">
    <property type="entry name" value="HisKA"/>
    <property type="match status" value="1"/>
</dbReference>
<comment type="subcellular location">
    <subcellularLocation>
        <location evidence="2">Cell membrane</location>
        <topology evidence="2">Multi-pass membrane protein</topology>
    </subcellularLocation>
</comment>
<dbReference type="PRINTS" id="PR00344">
    <property type="entry name" value="BCTRLSENSOR"/>
</dbReference>
<name>A0A1B1A978_9RHOB</name>
<keyword evidence="7 14" id="KW-0812">Transmembrane</keyword>
<accession>A0A1B1A978</accession>
<dbReference type="SUPFAM" id="SSF55785">
    <property type="entry name" value="PYP-like sensor domain (PAS domain)"/>
    <property type="match status" value="1"/>
</dbReference>
<dbReference type="PROSITE" id="PS50109">
    <property type="entry name" value="HIS_KIN"/>
    <property type="match status" value="1"/>
</dbReference>
<dbReference type="EMBL" id="CP015231">
    <property type="protein sequence ID" value="ANP43078.1"/>
    <property type="molecule type" value="Genomic_DNA"/>
</dbReference>
<dbReference type="SUPFAM" id="SSF103190">
    <property type="entry name" value="Sensory domain-like"/>
    <property type="match status" value="1"/>
</dbReference>
<evidence type="ECO:0000256" key="12">
    <source>
        <dbReference type="ARBA" id="ARBA00023012"/>
    </source>
</evidence>
<evidence type="ECO:0000256" key="2">
    <source>
        <dbReference type="ARBA" id="ARBA00004651"/>
    </source>
</evidence>
<keyword evidence="4" id="KW-1003">Cell membrane</keyword>
<protein>
    <recommendedName>
        <fullName evidence="3">histidine kinase</fullName>
        <ecNumber evidence="3">2.7.13.3</ecNumber>
    </recommendedName>
</protein>
<dbReference type="GO" id="GO:0007234">
    <property type="term" value="P:osmosensory signaling via phosphorelay pathway"/>
    <property type="evidence" value="ECO:0007669"/>
    <property type="project" value="TreeGrafter"/>
</dbReference>
<dbReference type="InterPro" id="IPR029151">
    <property type="entry name" value="Sensor-like_sf"/>
</dbReference>
<dbReference type="NCBIfam" id="TIGR00229">
    <property type="entry name" value="sensory_box"/>
    <property type="match status" value="1"/>
</dbReference>
<evidence type="ECO:0000256" key="8">
    <source>
        <dbReference type="ARBA" id="ARBA00022741"/>
    </source>
</evidence>
<dbReference type="Pfam" id="PF02518">
    <property type="entry name" value="HATPase_c"/>
    <property type="match status" value="1"/>
</dbReference>
<evidence type="ECO:0000256" key="5">
    <source>
        <dbReference type="ARBA" id="ARBA00022553"/>
    </source>
</evidence>
<dbReference type="InterPro" id="IPR036097">
    <property type="entry name" value="HisK_dim/P_sf"/>
</dbReference>
<dbReference type="PANTHER" id="PTHR42878">
    <property type="entry name" value="TWO-COMPONENT HISTIDINE KINASE"/>
    <property type="match status" value="1"/>
</dbReference>
<dbReference type="Gene3D" id="3.30.450.20">
    <property type="entry name" value="PAS domain"/>
    <property type="match status" value="2"/>
</dbReference>
<evidence type="ECO:0000256" key="4">
    <source>
        <dbReference type="ARBA" id="ARBA00022475"/>
    </source>
</evidence>
<dbReference type="GO" id="GO:0000155">
    <property type="term" value="F:phosphorelay sensor kinase activity"/>
    <property type="evidence" value="ECO:0007669"/>
    <property type="project" value="InterPro"/>
</dbReference>
<dbReference type="InterPro" id="IPR035965">
    <property type="entry name" value="PAS-like_dom_sf"/>
</dbReference>
<dbReference type="GO" id="GO:0005524">
    <property type="term" value="F:ATP binding"/>
    <property type="evidence" value="ECO:0007669"/>
    <property type="project" value="UniProtKB-KW"/>
</dbReference>
<feature type="transmembrane region" description="Helical" evidence="14">
    <location>
        <begin position="12"/>
        <end position="30"/>
    </location>
</feature>
<keyword evidence="6" id="KW-0808">Transferase</keyword>
<geneLocation type="plasmid" evidence="17 18">
    <name>unnamed1</name>
</geneLocation>
<dbReference type="GeneID" id="28252206"/>
<keyword evidence="17" id="KW-0614">Plasmid</keyword>
<dbReference type="OrthoDB" id="9795133at2"/>
<dbReference type="PROSITE" id="PS50112">
    <property type="entry name" value="PAS"/>
    <property type="match status" value="1"/>
</dbReference>
<organism evidence="17 18">
    <name type="scientific">Tritonibacter mobilis F1926</name>
    <dbReference type="NCBI Taxonomy" id="1265309"/>
    <lineage>
        <taxon>Bacteria</taxon>
        <taxon>Pseudomonadati</taxon>
        <taxon>Pseudomonadota</taxon>
        <taxon>Alphaproteobacteria</taxon>
        <taxon>Rhodobacterales</taxon>
        <taxon>Paracoccaceae</taxon>
        <taxon>Tritonibacter</taxon>
    </lineage>
</organism>
<dbReference type="EC" id="2.7.13.3" evidence="3"/>
<dbReference type="GO" id="GO:0005886">
    <property type="term" value="C:plasma membrane"/>
    <property type="evidence" value="ECO:0007669"/>
    <property type="project" value="UniProtKB-SubCell"/>
</dbReference>
<dbReference type="PANTHER" id="PTHR42878:SF15">
    <property type="entry name" value="BACTERIOPHYTOCHROME"/>
    <property type="match status" value="1"/>
</dbReference>
<dbReference type="InterPro" id="IPR003661">
    <property type="entry name" value="HisK_dim/P_dom"/>
</dbReference>
<dbReference type="SUPFAM" id="SSF55874">
    <property type="entry name" value="ATPase domain of HSP90 chaperone/DNA topoisomerase II/histidine kinase"/>
    <property type="match status" value="1"/>
</dbReference>